<sequence>MGDDFSGADTATYISENYALESALWFWISEKAKSTSVGSLNDYVETYGSGKGVFLITQYYVNGWPSGNNTNTNLVYIRNGGSFDESSGRLNVNGESYRLPRNWDNRSASYDKAINVWGK</sequence>
<comment type="caution">
    <text evidence="1">The sequence shown here is derived from an EMBL/GenBank/DDBJ whole genome shotgun (WGS) entry which is preliminary data.</text>
</comment>
<name>A0A645B927_9ZZZZ</name>
<evidence type="ECO:0000313" key="1">
    <source>
        <dbReference type="EMBL" id="MPM61960.1"/>
    </source>
</evidence>
<protein>
    <submittedName>
        <fullName evidence="1">Uncharacterized protein</fullName>
    </submittedName>
</protein>
<organism evidence="1">
    <name type="scientific">bioreactor metagenome</name>
    <dbReference type="NCBI Taxonomy" id="1076179"/>
    <lineage>
        <taxon>unclassified sequences</taxon>
        <taxon>metagenomes</taxon>
        <taxon>ecological metagenomes</taxon>
    </lineage>
</organism>
<proteinExistence type="predicted"/>
<gene>
    <name evidence="1" type="ORF">SDC9_108824</name>
</gene>
<accession>A0A645B927</accession>
<dbReference type="EMBL" id="VSSQ01018618">
    <property type="protein sequence ID" value="MPM61960.1"/>
    <property type="molecule type" value="Genomic_DNA"/>
</dbReference>
<reference evidence="1" key="1">
    <citation type="submission" date="2019-08" db="EMBL/GenBank/DDBJ databases">
        <authorList>
            <person name="Kucharzyk K."/>
            <person name="Murdoch R.W."/>
            <person name="Higgins S."/>
            <person name="Loffler F."/>
        </authorList>
    </citation>
    <scope>NUCLEOTIDE SEQUENCE</scope>
</reference>
<dbReference type="AlphaFoldDB" id="A0A645B927"/>